<keyword evidence="12" id="KW-1185">Reference proteome</keyword>
<dbReference type="InterPro" id="IPR017871">
    <property type="entry name" value="ABC_transporter-like_CS"/>
</dbReference>
<dbReference type="RefSeq" id="WP_109705335.1">
    <property type="nucleotide sequence ID" value="NZ_QGDB01000002.1"/>
</dbReference>
<dbReference type="Gene3D" id="3.40.50.300">
    <property type="entry name" value="P-loop containing nucleotide triphosphate hydrolases"/>
    <property type="match status" value="1"/>
</dbReference>
<dbReference type="SMART" id="SM00382">
    <property type="entry name" value="AAA"/>
    <property type="match status" value="1"/>
</dbReference>
<gene>
    <name evidence="11" type="ORF">DKP76_04870</name>
</gene>
<evidence type="ECO:0000256" key="6">
    <source>
        <dbReference type="ARBA" id="ARBA00022741"/>
    </source>
</evidence>
<reference evidence="11 12" key="1">
    <citation type="submission" date="2018-05" db="EMBL/GenBank/DDBJ databases">
        <title>Comparative genomic sequence analysis between strain HN4 and CCM 8460T (Falsochrobactrum ovis) will provide more evidence to prove that HN4 is a new species of Falsochrobactrum.</title>
        <authorList>
            <person name="Lyu W."/>
            <person name="Sun L."/>
            <person name="Yao L."/>
        </authorList>
    </citation>
    <scope>NUCLEOTIDE SEQUENCE [LARGE SCALE GENOMIC DNA]</scope>
    <source>
        <strain evidence="11 12">HN4</strain>
    </source>
</reference>
<dbReference type="InterPro" id="IPR003593">
    <property type="entry name" value="AAA+_ATPase"/>
</dbReference>
<evidence type="ECO:0000256" key="1">
    <source>
        <dbReference type="ARBA" id="ARBA00004417"/>
    </source>
</evidence>
<dbReference type="EMBL" id="QGDB01000002">
    <property type="protein sequence ID" value="PWL18434.1"/>
    <property type="molecule type" value="Genomic_DNA"/>
</dbReference>
<sequence>MKRLAEIRALTVRYAHICVLDHIDLDIMAGEILAVIGESGSGKSTLALALGQLLPINAQISGAIDWPGFDQRPKPGRDMGFVFQDPASSFDPVMSIGAQLVETIRAHEKIDRHAAKERAIALLARVHIPKPEASFSRYPHQFSGGQKQRIAIALAIAARPRLLIADEPTSALDTIVQKEIAALLQQLVREDGMTLIFITHDIALAATLSDRIAVFRQGRLVEAGAGETVLNHPQSSYTRALIDAVPRLEVGPEFAHEFGHE</sequence>
<dbReference type="GO" id="GO:0016887">
    <property type="term" value="F:ATP hydrolysis activity"/>
    <property type="evidence" value="ECO:0007669"/>
    <property type="project" value="InterPro"/>
</dbReference>
<dbReference type="Pfam" id="PF00005">
    <property type="entry name" value="ABC_tran"/>
    <property type="match status" value="1"/>
</dbReference>
<keyword evidence="9" id="KW-0472">Membrane</keyword>
<dbReference type="GO" id="GO:0005886">
    <property type="term" value="C:plasma membrane"/>
    <property type="evidence" value="ECO:0007669"/>
    <property type="project" value="UniProtKB-SubCell"/>
</dbReference>
<keyword evidence="7 11" id="KW-0067">ATP-binding</keyword>
<name>A0A316JAC6_9HYPH</name>
<accession>A0A316JAC6</accession>
<organism evidence="11 12">
    <name type="scientific">Falsochrobactrum shanghaiense</name>
    <dbReference type="NCBI Taxonomy" id="2201899"/>
    <lineage>
        <taxon>Bacteria</taxon>
        <taxon>Pseudomonadati</taxon>
        <taxon>Pseudomonadota</taxon>
        <taxon>Alphaproteobacteria</taxon>
        <taxon>Hyphomicrobiales</taxon>
        <taxon>Brucellaceae</taxon>
        <taxon>Falsochrobactrum</taxon>
    </lineage>
</organism>
<evidence type="ECO:0000256" key="4">
    <source>
        <dbReference type="ARBA" id="ARBA00022475"/>
    </source>
</evidence>
<keyword evidence="3" id="KW-0813">Transport</keyword>
<evidence type="ECO:0000256" key="7">
    <source>
        <dbReference type="ARBA" id="ARBA00022840"/>
    </source>
</evidence>
<dbReference type="AlphaFoldDB" id="A0A316JAC6"/>
<dbReference type="InterPro" id="IPR027417">
    <property type="entry name" value="P-loop_NTPase"/>
</dbReference>
<keyword evidence="8" id="KW-1278">Translocase</keyword>
<keyword evidence="4" id="KW-1003">Cell membrane</keyword>
<dbReference type="InterPro" id="IPR003439">
    <property type="entry name" value="ABC_transporter-like_ATP-bd"/>
</dbReference>
<dbReference type="CDD" id="cd03257">
    <property type="entry name" value="ABC_NikE_OppD_transporters"/>
    <property type="match status" value="1"/>
</dbReference>
<evidence type="ECO:0000256" key="8">
    <source>
        <dbReference type="ARBA" id="ARBA00022967"/>
    </source>
</evidence>
<comment type="similarity">
    <text evidence="2">Belongs to the ABC transporter superfamily.</text>
</comment>
<protein>
    <submittedName>
        <fullName evidence="11">ABC transporter ATP-binding protein</fullName>
    </submittedName>
</protein>
<dbReference type="Proteomes" id="UP000245865">
    <property type="component" value="Unassembled WGS sequence"/>
</dbReference>
<comment type="caution">
    <text evidence="11">The sequence shown here is derived from an EMBL/GenBank/DDBJ whole genome shotgun (WGS) entry which is preliminary data.</text>
</comment>
<feature type="domain" description="ABC transporter" evidence="10">
    <location>
        <begin position="2"/>
        <end position="242"/>
    </location>
</feature>
<keyword evidence="6" id="KW-0547">Nucleotide-binding</keyword>
<comment type="subcellular location">
    <subcellularLocation>
        <location evidence="1">Cell inner membrane</location>
        <topology evidence="1">Peripheral membrane protein</topology>
    </subcellularLocation>
</comment>
<proteinExistence type="inferred from homology"/>
<evidence type="ECO:0000256" key="2">
    <source>
        <dbReference type="ARBA" id="ARBA00005417"/>
    </source>
</evidence>
<evidence type="ECO:0000256" key="9">
    <source>
        <dbReference type="ARBA" id="ARBA00023136"/>
    </source>
</evidence>
<keyword evidence="5" id="KW-0997">Cell inner membrane</keyword>
<dbReference type="SUPFAM" id="SSF52540">
    <property type="entry name" value="P-loop containing nucleoside triphosphate hydrolases"/>
    <property type="match status" value="1"/>
</dbReference>
<dbReference type="PROSITE" id="PS00211">
    <property type="entry name" value="ABC_TRANSPORTER_1"/>
    <property type="match status" value="1"/>
</dbReference>
<dbReference type="PANTHER" id="PTHR43297">
    <property type="entry name" value="OLIGOPEPTIDE TRANSPORT ATP-BINDING PROTEIN APPD"/>
    <property type="match status" value="1"/>
</dbReference>
<evidence type="ECO:0000313" key="12">
    <source>
        <dbReference type="Proteomes" id="UP000245865"/>
    </source>
</evidence>
<dbReference type="PANTHER" id="PTHR43297:SF14">
    <property type="entry name" value="ATPASE AAA-TYPE CORE DOMAIN-CONTAINING PROTEIN"/>
    <property type="match status" value="1"/>
</dbReference>
<evidence type="ECO:0000259" key="10">
    <source>
        <dbReference type="PROSITE" id="PS50893"/>
    </source>
</evidence>
<dbReference type="GO" id="GO:0005524">
    <property type="term" value="F:ATP binding"/>
    <property type="evidence" value="ECO:0007669"/>
    <property type="project" value="UniProtKB-KW"/>
</dbReference>
<evidence type="ECO:0000256" key="3">
    <source>
        <dbReference type="ARBA" id="ARBA00022448"/>
    </source>
</evidence>
<evidence type="ECO:0000313" key="11">
    <source>
        <dbReference type="EMBL" id="PWL18434.1"/>
    </source>
</evidence>
<dbReference type="OrthoDB" id="9815712at2"/>
<evidence type="ECO:0000256" key="5">
    <source>
        <dbReference type="ARBA" id="ARBA00022519"/>
    </source>
</evidence>
<dbReference type="InterPro" id="IPR050388">
    <property type="entry name" value="ABC_Ni/Peptide_Import"/>
</dbReference>
<dbReference type="PROSITE" id="PS50893">
    <property type="entry name" value="ABC_TRANSPORTER_2"/>
    <property type="match status" value="1"/>
</dbReference>